<reference evidence="3" key="1">
    <citation type="submission" date="2025-08" db="UniProtKB">
        <authorList>
            <consortium name="RefSeq"/>
        </authorList>
    </citation>
    <scope>IDENTIFICATION</scope>
</reference>
<dbReference type="GO" id="GO:0005643">
    <property type="term" value="C:nuclear pore"/>
    <property type="evidence" value="ECO:0007669"/>
    <property type="project" value="TreeGrafter"/>
</dbReference>
<dbReference type="GeneID" id="106511993"/>
<feature type="compositionally biased region" description="Polar residues" evidence="1">
    <location>
        <begin position="115"/>
        <end position="134"/>
    </location>
</feature>
<proteinExistence type="predicted"/>
<sequence>MITPAPVPTPTPTATVMPTTQVETQEAAMQSSEGPPVEHVTVYGSASGSVRSASPNVQTTLASPILTVQQIQTQATAFVQPTQQQSVTHPEPANQEPPPVVIEAAPSPQVDWPSTFPTTSVFGTVSATPGTSALTKRPREEEESSAVAIDTEAAQEDNSRAPIPKKLRINQRVGQEEEMQAEDSAEPEGVVPTDSQDGAEVNQTEEFSNLEEAEDAATSQSMSVEQLLTPTQSETPDPLQHEVIVILTDSESEEHEEEEEEEEEAKKTSAEEKNEAEEEDAEEEEAEKEATDEKLEDEILRRSPRSRKSRKD</sequence>
<dbReference type="GO" id="GO:0017056">
    <property type="term" value="F:structural constituent of nuclear pore"/>
    <property type="evidence" value="ECO:0007669"/>
    <property type="project" value="TreeGrafter"/>
</dbReference>
<feature type="compositionally biased region" description="Basic and acidic residues" evidence="1">
    <location>
        <begin position="288"/>
        <end position="301"/>
    </location>
</feature>
<evidence type="ECO:0000313" key="3">
    <source>
        <dbReference type="RefSeq" id="XP_013856156.1"/>
    </source>
</evidence>
<dbReference type="PANTHER" id="PTHR18898:SF4">
    <property type="entry name" value="NUCLEOPROTEIN TPR"/>
    <property type="match status" value="1"/>
</dbReference>
<name>A0A2I4AL06_AUSLI</name>
<evidence type="ECO:0000313" key="2">
    <source>
        <dbReference type="Proteomes" id="UP000192220"/>
    </source>
</evidence>
<accession>A0A2I4AL06</accession>
<dbReference type="GO" id="GO:1901673">
    <property type="term" value="P:regulation of mitotic spindle assembly"/>
    <property type="evidence" value="ECO:0007669"/>
    <property type="project" value="TreeGrafter"/>
</dbReference>
<dbReference type="PANTHER" id="PTHR18898">
    <property type="entry name" value="NUCLEOPROTEIN TPR-RELATED"/>
    <property type="match status" value="1"/>
</dbReference>
<feature type="compositionally biased region" description="Polar residues" evidence="1">
    <location>
        <begin position="217"/>
        <end position="235"/>
    </location>
</feature>
<feature type="compositionally biased region" description="Basic and acidic residues" evidence="1">
    <location>
        <begin position="264"/>
        <end position="273"/>
    </location>
</feature>
<feature type="compositionally biased region" description="Acidic residues" evidence="1">
    <location>
        <begin position="250"/>
        <end position="263"/>
    </location>
</feature>
<gene>
    <name evidence="3" type="primary">LOC106511993</name>
</gene>
<organism evidence="2 3">
    <name type="scientific">Austrofundulus limnaeus</name>
    <name type="common">Annual killifish</name>
    <dbReference type="NCBI Taxonomy" id="52670"/>
    <lineage>
        <taxon>Eukaryota</taxon>
        <taxon>Metazoa</taxon>
        <taxon>Chordata</taxon>
        <taxon>Craniata</taxon>
        <taxon>Vertebrata</taxon>
        <taxon>Euteleostomi</taxon>
        <taxon>Actinopterygii</taxon>
        <taxon>Neopterygii</taxon>
        <taxon>Teleostei</taxon>
        <taxon>Neoteleostei</taxon>
        <taxon>Acanthomorphata</taxon>
        <taxon>Ovalentaria</taxon>
        <taxon>Atherinomorphae</taxon>
        <taxon>Cyprinodontiformes</taxon>
        <taxon>Rivulidae</taxon>
        <taxon>Austrofundulus</taxon>
    </lineage>
</organism>
<dbReference type="AlphaFoldDB" id="A0A2I4AL06"/>
<evidence type="ECO:0000256" key="1">
    <source>
        <dbReference type="SAM" id="MobiDB-lite"/>
    </source>
</evidence>
<feature type="region of interest" description="Disordered" evidence="1">
    <location>
        <begin position="80"/>
        <end position="312"/>
    </location>
</feature>
<feature type="compositionally biased region" description="Acidic residues" evidence="1">
    <location>
        <begin position="176"/>
        <end position="186"/>
    </location>
</feature>
<protein>
    <submittedName>
        <fullName evidence="3">Nucleoprotein TPR isoform X2</fullName>
    </submittedName>
</protein>
<feature type="compositionally biased region" description="Polar residues" evidence="1">
    <location>
        <begin position="193"/>
        <end position="207"/>
    </location>
</feature>
<feature type="compositionally biased region" description="Basic residues" evidence="1">
    <location>
        <begin position="302"/>
        <end position="312"/>
    </location>
</feature>
<dbReference type="Proteomes" id="UP000192220">
    <property type="component" value="Unplaced"/>
</dbReference>
<dbReference type="GO" id="GO:0006406">
    <property type="term" value="P:mRNA export from nucleus"/>
    <property type="evidence" value="ECO:0007669"/>
    <property type="project" value="TreeGrafter"/>
</dbReference>
<feature type="compositionally biased region" description="Acidic residues" evidence="1">
    <location>
        <begin position="274"/>
        <end position="287"/>
    </location>
</feature>
<dbReference type="RefSeq" id="XP_013856156.1">
    <property type="nucleotide sequence ID" value="XM_014000702.1"/>
</dbReference>
<keyword evidence="2" id="KW-1185">Reference proteome</keyword>